<evidence type="ECO:0000256" key="1">
    <source>
        <dbReference type="SAM" id="MobiDB-lite"/>
    </source>
</evidence>
<protein>
    <submittedName>
        <fullName evidence="2">Uncharacterized protein</fullName>
    </submittedName>
</protein>
<reference evidence="2" key="2">
    <citation type="submission" date="2023-06" db="EMBL/GenBank/DDBJ databases">
        <authorList>
            <person name="Ma L."/>
            <person name="Liu K.-W."/>
            <person name="Li Z."/>
            <person name="Hsiao Y.-Y."/>
            <person name="Qi Y."/>
            <person name="Fu T."/>
            <person name="Tang G."/>
            <person name="Zhang D."/>
            <person name="Sun W.-H."/>
            <person name="Liu D.-K."/>
            <person name="Li Y."/>
            <person name="Chen G.-Z."/>
            <person name="Liu X.-D."/>
            <person name="Liao X.-Y."/>
            <person name="Jiang Y.-T."/>
            <person name="Yu X."/>
            <person name="Hao Y."/>
            <person name="Huang J."/>
            <person name="Zhao X.-W."/>
            <person name="Ke S."/>
            <person name="Chen Y.-Y."/>
            <person name="Wu W.-L."/>
            <person name="Hsu J.-L."/>
            <person name="Lin Y.-F."/>
            <person name="Huang M.-D."/>
            <person name="Li C.-Y."/>
            <person name="Huang L."/>
            <person name="Wang Z.-W."/>
            <person name="Zhao X."/>
            <person name="Zhong W.-Y."/>
            <person name="Peng D.-H."/>
            <person name="Ahmad S."/>
            <person name="Lan S."/>
            <person name="Zhang J.-S."/>
            <person name="Tsai W.-C."/>
            <person name="Van De Peer Y."/>
            <person name="Liu Z.-J."/>
        </authorList>
    </citation>
    <scope>NUCLEOTIDE SEQUENCE</scope>
    <source>
        <strain evidence="2">CP</strain>
        <tissue evidence="2">Leaves</tissue>
    </source>
</reference>
<keyword evidence="3" id="KW-1185">Reference proteome</keyword>
<feature type="region of interest" description="Disordered" evidence="1">
    <location>
        <begin position="1"/>
        <end position="82"/>
    </location>
</feature>
<dbReference type="AlphaFoldDB" id="A0AAV9EHH0"/>
<organism evidence="2 3">
    <name type="scientific">Acorus calamus</name>
    <name type="common">Sweet flag</name>
    <dbReference type="NCBI Taxonomy" id="4465"/>
    <lineage>
        <taxon>Eukaryota</taxon>
        <taxon>Viridiplantae</taxon>
        <taxon>Streptophyta</taxon>
        <taxon>Embryophyta</taxon>
        <taxon>Tracheophyta</taxon>
        <taxon>Spermatophyta</taxon>
        <taxon>Magnoliopsida</taxon>
        <taxon>Liliopsida</taxon>
        <taxon>Acoraceae</taxon>
        <taxon>Acorus</taxon>
    </lineage>
</organism>
<accession>A0AAV9EHH0</accession>
<sequence>MHELVGPAEDIPKKDSHTRGQHKEKSERKKRRKHKDRHEDISTKQGQSKAPEFVKAATESISVVPSEKKQKEETSKGKRKLDTYAVEDHGDIHAKAQAQSNQDHPTNDFYEFDSGCTTVGLTEMRVIHRET</sequence>
<dbReference type="Proteomes" id="UP001180020">
    <property type="component" value="Unassembled WGS sequence"/>
</dbReference>
<reference evidence="2" key="1">
    <citation type="journal article" date="2023" name="Nat. Commun.">
        <title>Diploid and tetraploid genomes of Acorus and the evolution of monocots.</title>
        <authorList>
            <person name="Ma L."/>
            <person name="Liu K.W."/>
            <person name="Li Z."/>
            <person name="Hsiao Y.Y."/>
            <person name="Qi Y."/>
            <person name="Fu T."/>
            <person name="Tang G.D."/>
            <person name="Zhang D."/>
            <person name="Sun W.H."/>
            <person name="Liu D.K."/>
            <person name="Li Y."/>
            <person name="Chen G.Z."/>
            <person name="Liu X.D."/>
            <person name="Liao X.Y."/>
            <person name="Jiang Y.T."/>
            <person name="Yu X."/>
            <person name="Hao Y."/>
            <person name="Huang J."/>
            <person name="Zhao X.W."/>
            <person name="Ke S."/>
            <person name="Chen Y.Y."/>
            <person name="Wu W.L."/>
            <person name="Hsu J.L."/>
            <person name="Lin Y.F."/>
            <person name="Huang M.D."/>
            <person name="Li C.Y."/>
            <person name="Huang L."/>
            <person name="Wang Z.W."/>
            <person name="Zhao X."/>
            <person name="Zhong W.Y."/>
            <person name="Peng D.H."/>
            <person name="Ahmad S."/>
            <person name="Lan S."/>
            <person name="Zhang J.S."/>
            <person name="Tsai W.C."/>
            <person name="Van de Peer Y."/>
            <person name="Liu Z.J."/>
        </authorList>
    </citation>
    <scope>NUCLEOTIDE SEQUENCE</scope>
    <source>
        <strain evidence="2">CP</strain>
    </source>
</reference>
<evidence type="ECO:0000313" key="2">
    <source>
        <dbReference type="EMBL" id="KAK1311527.1"/>
    </source>
</evidence>
<gene>
    <name evidence="2" type="ORF">QJS10_CPA08g00791</name>
</gene>
<feature type="compositionally biased region" description="Basic and acidic residues" evidence="1">
    <location>
        <begin position="10"/>
        <end position="27"/>
    </location>
</feature>
<dbReference type="EMBL" id="JAUJYO010000008">
    <property type="protein sequence ID" value="KAK1311527.1"/>
    <property type="molecule type" value="Genomic_DNA"/>
</dbReference>
<evidence type="ECO:0000313" key="3">
    <source>
        <dbReference type="Proteomes" id="UP001180020"/>
    </source>
</evidence>
<comment type="caution">
    <text evidence="2">The sequence shown here is derived from an EMBL/GenBank/DDBJ whole genome shotgun (WGS) entry which is preliminary data.</text>
</comment>
<feature type="compositionally biased region" description="Basic and acidic residues" evidence="1">
    <location>
        <begin position="66"/>
        <end position="82"/>
    </location>
</feature>
<proteinExistence type="predicted"/>
<name>A0AAV9EHH0_ACOCL</name>